<sequence>MIGAVFYIECSSKTQQNVKAVFEGAIKVALRPLKTKKKPSKQRTCAFL</sequence>
<evidence type="ECO:0000313" key="1">
    <source>
        <dbReference type="EMBL" id="KAG6732362.1"/>
    </source>
</evidence>
<dbReference type="AlphaFoldDB" id="A0A922G4R4"/>
<proteinExistence type="predicted"/>
<evidence type="ECO:0000313" key="2">
    <source>
        <dbReference type="Proteomes" id="UP000811246"/>
    </source>
</evidence>
<gene>
    <name evidence="1" type="ORF">I3842_01G172800</name>
</gene>
<name>A0A922G4R4_CARIL</name>
<dbReference type="Proteomes" id="UP000811246">
    <property type="component" value="Chromosome 1"/>
</dbReference>
<reference evidence="1" key="1">
    <citation type="submission" date="2021-01" db="EMBL/GenBank/DDBJ databases">
        <authorList>
            <person name="Lovell J.T."/>
            <person name="Bentley N."/>
            <person name="Bhattarai G."/>
            <person name="Jenkins J.W."/>
            <person name="Sreedasyam A."/>
            <person name="Alarcon Y."/>
            <person name="Bock C."/>
            <person name="Boston L."/>
            <person name="Carlson J."/>
            <person name="Cervantes K."/>
            <person name="Clermont K."/>
            <person name="Krom N."/>
            <person name="Kubenka K."/>
            <person name="Mamidi S."/>
            <person name="Mattison C."/>
            <person name="Monteros M."/>
            <person name="Pisani C."/>
            <person name="Plott C."/>
            <person name="Rajasekar S."/>
            <person name="Rhein H.S."/>
            <person name="Rohla C."/>
            <person name="Song M."/>
            <person name="Hilaire R.S."/>
            <person name="Shu S."/>
            <person name="Wells L."/>
            <person name="Wang X."/>
            <person name="Webber J."/>
            <person name="Heerema R.J."/>
            <person name="Klein P."/>
            <person name="Conner P."/>
            <person name="Grauke L."/>
            <person name="Grimwood J."/>
            <person name="Schmutz J."/>
            <person name="Randall J.J."/>
        </authorList>
    </citation>
    <scope>NUCLEOTIDE SEQUENCE</scope>
    <source>
        <tissue evidence="1">Leaf</tissue>
    </source>
</reference>
<comment type="caution">
    <text evidence="1">The sequence shown here is derived from an EMBL/GenBank/DDBJ whole genome shotgun (WGS) entry which is preliminary data.</text>
</comment>
<protein>
    <submittedName>
        <fullName evidence="1">Uncharacterized protein</fullName>
    </submittedName>
</protein>
<accession>A0A922G4R4</accession>
<organism evidence="1 2">
    <name type="scientific">Carya illinoinensis</name>
    <name type="common">Pecan</name>
    <dbReference type="NCBI Taxonomy" id="32201"/>
    <lineage>
        <taxon>Eukaryota</taxon>
        <taxon>Viridiplantae</taxon>
        <taxon>Streptophyta</taxon>
        <taxon>Embryophyta</taxon>
        <taxon>Tracheophyta</taxon>
        <taxon>Spermatophyta</taxon>
        <taxon>Magnoliopsida</taxon>
        <taxon>eudicotyledons</taxon>
        <taxon>Gunneridae</taxon>
        <taxon>Pentapetalae</taxon>
        <taxon>rosids</taxon>
        <taxon>fabids</taxon>
        <taxon>Fagales</taxon>
        <taxon>Juglandaceae</taxon>
        <taxon>Carya</taxon>
    </lineage>
</organism>
<dbReference type="EMBL" id="CM031825">
    <property type="protein sequence ID" value="KAG6732362.1"/>
    <property type="molecule type" value="Genomic_DNA"/>
</dbReference>